<dbReference type="SUPFAM" id="SSF51905">
    <property type="entry name" value="FAD/NAD(P)-binding domain"/>
    <property type="match status" value="1"/>
</dbReference>
<dbReference type="AlphaFoldDB" id="A0A101FXG1"/>
<dbReference type="EMBL" id="LGFU01000054">
    <property type="protein sequence ID" value="KUK46219.1"/>
    <property type="molecule type" value="Genomic_DNA"/>
</dbReference>
<dbReference type="InterPro" id="IPR017900">
    <property type="entry name" value="4Fe4S_Fe_S_CS"/>
</dbReference>
<organism evidence="6 7">
    <name type="scientific">Anaerolinea thermophila</name>
    <dbReference type="NCBI Taxonomy" id="167964"/>
    <lineage>
        <taxon>Bacteria</taxon>
        <taxon>Bacillati</taxon>
        <taxon>Chloroflexota</taxon>
        <taxon>Anaerolineae</taxon>
        <taxon>Anaerolineales</taxon>
        <taxon>Anaerolineaceae</taxon>
        <taxon>Anaerolinea</taxon>
    </lineage>
</organism>
<dbReference type="InterPro" id="IPR042204">
    <property type="entry name" value="2Fe-2S-bd_N"/>
</dbReference>
<dbReference type="PROSITE" id="PS51379">
    <property type="entry name" value="4FE4S_FER_2"/>
    <property type="match status" value="1"/>
</dbReference>
<dbReference type="Pfam" id="PF13510">
    <property type="entry name" value="Fer2_4"/>
    <property type="match status" value="1"/>
</dbReference>
<keyword evidence="2" id="KW-0560">Oxidoreductase</keyword>
<name>A0A101FXG1_9CHLR</name>
<dbReference type="Pfam" id="PF04324">
    <property type="entry name" value="Fer2_BFD"/>
    <property type="match status" value="1"/>
</dbReference>
<dbReference type="InterPro" id="IPR017896">
    <property type="entry name" value="4Fe4S_Fe-S-bd"/>
</dbReference>
<dbReference type="PRINTS" id="PR00368">
    <property type="entry name" value="FADPNR"/>
</dbReference>
<dbReference type="PROSITE" id="PS00198">
    <property type="entry name" value="4FE4S_FER_1"/>
    <property type="match status" value="1"/>
</dbReference>
<feature type="domain" description="4Fe-4S ferredoxin-type" evidence="5">
    <location>
        <begin position="490"/>
        <end position="520"/>
    </location>
</feature>
<keyword evidence="4" id="KW-0411">Iron-sulfur</keyword>
<proteinExistence type="predicted"/>
<comment type="caution">
    <text evidence="6">The sequence shown here is derived from an EMBL/GenBank/DDBJ whole genome shotgun (WGS) entry which is preliminary data.</text>
</comment>
<dbReference type="CDD" id="cd19946">
    <property type="entry name" value="GlpA-like_Fer2_BFD-like"/>
    <property type="match status" value="1"/>
</dbReference>
<dbReference type="GO" id="GO:0051537">
    <property type="term" value="F:2 iron, 2 sulfur cluster binding"/>
    <property type="evidence" value="ECO:0007669"/>
    <property type="project" value="InterPro"/>
</dbReference>
<dbReference type="Gene3D" id="1.10.10.1100">
    <property type="entry name" value="BFD-like [2Fe-2S]-binding domain"/>
    <property type="match status" value="1"/>
</dbReference>
<accession>A0A101FXG1</accession>
<evidence type="ECO:0000256" key="2">
    <source>
        <dbReference type="ARBA" id="ARBA00023002"/>
    </source>
</evidence>
<dbReference type="PRINTS" id="PR00469">
    <property type="entry name" value="PNDRDTASEII"/>
</dbReference>
<evidence type="ECO:0000313" key="6">
    <source>
        <dbReference type="EMBL" id="KUK46219.1"/>
    </source>
</evidence>
<dbReference type="InterPro" id="IPR036010">
    <property type="entry name" value="2Fe-2S_ferredoxin-like_sf"/>
</dbReference>
<dbReference type="Gene3D" id="3.50.50.60">
    <property type="entry name" value="FAD/NAD(P)-binding domain"/>
    <property type="match status" value="2"/>
</dbReference>
<dbReference type="PROSITE" id="PS00197">
    <property type="entry name" value="2FE2S_FER_1"/>
    <property type="match status" value="1"/>
</dbReference>
<evidence type="ECO:0000259" key="5">
    <source>
        <dbReference type="PROSITE" id="PS51379"/>
    </source>
</evidence>
<dbReference type="InterPro" id="IPR007419">
    <property type="entry name" value="BFD-like_2Fe2S-bd_dom"/>
</dbReference>
<dbReference type="Pfam" id="PF07992">
    <property type="entry name" value="Pyr_redox_2"/>
    <property type="match status" value="1"/>
</dbReference>
<dbReference type="Gene3D" id="3.10.20.440">
    <property type="entry name" value="2Fe-2S iron-sulphur cluster binding domain, sarcosine oxidase, alpha subunit, N-terminal domain"/>
    <property type="match status" value="1"/>
</dbReference>
<evidence type="ECO:0000256" key="1">
    <source>
        <dbReference type="ARBA" id="ARBA00022723"/>
    </source>
</evidence>
<dbReference type="InterPro" id="IPR023753">
    <property type="entry name" value="FAD/NAD-binding_dom"/>
</dbReference>
<dbReference type="GO" id="GO:0046872">
    <property type="term" value="F:metal ion binding"/>
    <property type="evidence" value="ECO:0007669"/>
    <property type="project" value="UniProtKB-KW"/>
</dbReference>
<dbReference type="InterPro" id="IPR051691">
    <property type="entry name" value="Metab_Enz_Cyan_OpOx_G3PDH"/>
</dbReference>
<dbReference type="InterPro" id="IPR006058">
    <property type="entry name" value="2Fe2S_fd_BS"/>
</dbReference>
<evidence type="ECO:0000313" key="7">
    <source>
        <dbReference type="Proteomes" id="UP000064249"/>
    </source>
</evidence>
<reference evidence="6 7" key="1">
    <citation type="journal article" date="2015" name="MBio">
        <title>Genome-Resolved Metagenomic Analysis Reveals Roles for Candidate Phyla and Other Microbial Community Members in Biogeochemical Transformations in Oil Reservoirs.</title>
        <authorList>
            <person name="Hu P."/>
            <person name="Tom L."/>
            <person name="Singh A."/>
            <person name="Thomas B.C."/>
            <person name="Baker B.J."/>
            <person name="Piceno Y.M."/>
            <person name="Andersen G.L."/>
            <person name="Banfield J.F."/>
        </authorList>
    </citation>
    <scope>NUCLEOTIDE SEQUENCE [LARGE SCALE GENOMIC DNA]</scope>
    <source>
        <strain evidence="6">46_16</strain>
    </source>
</reference>
<gene>
    <name evidence="6" type="ORF">XD73_0911</name>
</gene>
<evidence type="ECO:0000256" key="3">
    <source>
        <dbReference type="ARBA" id="ARBA00023004"/>
    </source>
</evidence>
<dbReference type="GO" id="GO:0016491">
    <property type="term" value="F:oxidoreductase activity"/>
    <property type="evidence" value="ECO:0007669"/>
    <property type="project" value="UniProtKB-KW"/>
</dbReference>
<dbReference type="SUPFAM" id="SSF54862">
    <property type="entry name" value="4Fe-4S ferredoxins"/>
    <property type="match status" value="1"/>
</dbReference>
<dbReference type="InterPro" id="IPR041854">
    <property type="entry name" value="BFD-like_2Fe2S-bd_dom_sf"/>
</dbReference>
<dbReference type="PANTHER" id="PTHR42949">
    <property type="entry name" value="ANAEROBIC GLYCEROL-3-PHOSPHATE DEHYDROGENASE SUBUNIT B"/>
    <property type="match status" value="1"/>
</dbReference>
<sequence length="704" mass="76575">MTQKNNRIQNHPILPVERGNPLKFSFNDEIFTGYENETIAAALIANGIQIFQFHHKDHSPQGIYCANGQCSQCMVMVDGFPRKACTEILQKGMHIQALDGLYSLPQKVGTNQLHPIIHKKAKVMIVGAGPAGLSAAIELGSHGIETLLVDDKNQAGGKLVLQTHRFFGSKELVYAGTRGIDIAKILSEQVHDHENIELWLNSPVVGVFSDHKVGVLKDNQQYALIDPEILIIATGAREKSLPFPGNTLPGIIGAGAFQTLLNRDLVLPGKNFFVVGGGNVGLIAAYHALQAGIHITGLAEILPQCGGYRVHLDKIKRLGVPIHTSHTILRADGSDHVQSVTIARVDDLFNPILDSAKTIPCDGVLIAAGLTPVDEFFQQAQQFGFNTYAAGDAQEIAEASAAIVSGQITAKRVLSQIDNSENDTQNIQNLENIRKVLSSRPGNIQVTERNKKREGVLPIFHCVQEIPCNPCSGLCVHHLISIPSDDIMAIPDFIDPEGKCIGCAQCVIGCPGLAVTLVDYRTDALFPFVTIPYELPIDKNDVLGHSYPVTDRDGRFIGMAEVVNLTQTTKMNHTSLIKLIASAEIAEQIAGIQVKSETPPSIQDFPELPIENETIICRCERVSAKDIRALICDGIHDLNLIKAISRAGMGACGGKTCEPLILQIMKEEGIPPQEVVPFSKRPLTIEIPVHTFLEPEQNDDETHE</sequence>
<dbReference type="Proteomes" id="UP000064249">
    <property type="component" value="Unassembled WGS sequence"/>
</dbReference>
<keyword evidence="1" id="KW-0479">Metal-binding</keyword>
<dbReference type="InterPro" id="IPR036188">
    <property type="entry name" value="FAD/NAD-bd_sf"/>
</dbReference>
<evidence type="ECO:0000256" key="4">
    <source>
        <dbReference type="ARBA" id="ARBA00023014"/>
    </source>
</evidence>
<protein>
    <submittedName>
        <fullName evidence="6">Putative oxidoreductase</fullName>
    </submittedName>
</protein>
<dbReference type="PANTHER" id="PTHR42949:SF3">
    <property type="entry name" value="ANAEROBIC GLYCEROL-3-PHOSPHATE DEHYDROGENASE SUBUNIT B"/>
    <property type="match status" value="1"/>
</dbReference>
<keyword evidence="3" id="KW-0408">Iron</keyword>
<dbReference type="SUPFAM" id="SSF54292">
    <property type="entry name" value="2Fe-2S ferredoxin-like"/>
    <property type="match status" value="1"/>
</dbReference>